<proteinExistence type="predicted"/>
<sequence>MSNDPDNYLNIQVKTRLIFNKCMLRLFNLVQRHSETSQIQSERGLERAYWIATMSSAGKPAIILPSSETANSEQLDWIDWLYVTFPGCHTHEEIRDFYVSKYGSIEAAKLAIDELRRILRSAPKPLKLLGRYPVPGEVLHIVDISDNHQIQMWRGDLAELRQYQFAFIDTDGHPIPAPHGVRIYGVPRPDGGGTTDELFSLEKAGGMMASDIRSEVFVAPEGGVYRITGLKEEVHFSLPIHDDFILAPVRITVMILFILTWMSADNFELSQTR</sequence>
<reference evidence="1" key="1">
    <citation type="submission" date="2023-06" db="EMBL/GenBank/DDBJ databases">
        <authorList>
            <consortium name="Lawrence Berkeley National Laboratory"/>
            <person name="Ahrendt S."/>
            <person name="Sahu N."/>
            <person name="Indic B."/>
            <person name="Wong-Bajracharya J."/>
            <person name="Merenyi Z."/>
            <person name="Ke H.-M."/>
            <person name="Monk M."/>
            <person name="Kocsube S."/>
            <person name="Drula E."/>
            <person name="Lipzen A."/>
            <person name="Balint B."/>
            <person name="Henrissat B."/>
            <person name="Andreopoulos B."/>
            <person name="Martin F.M."/>
            <person name="Harder C.B."/>
            <person name="Rigling D."/>
            <person name="Ford K.L."/>
            <person name="Foster G.D."/>
            <person name="Pangilinan J."/>
            <person name="Papanicolaou A."/>
            <person name="Barry K."/>
            <person name="LaButti K."/>
            <person name="Viragh M."/>
            <person name="Koriabine M."/>
            <person name="Yan M."/>
            <person name="Riley R."/>
            <person name="Champramary S."/>
            <person name="Plett K.L."/>
            <person name="Tsai I.J."/>
            <person name="Slot J."/>
            <person name="Sipos G."/>
            <person name="Plett J."/>
            <person name="Nagy L.G."/>
            <person name="Grigoriev I.V."/>
        </authorList>
    </citation>
    <scope>NUCLEOTIDE SEQUENCE</scope>
    <source>
        <strain evidence="1">FPL87.14</strain>
    </source>
</reference>
<dbReference type="AlphaFoldDB" id="A0AA39M5S5"/>
<name>A0AA39M5S5_9AGAR</name>
<gene>
    <name evidence="1" type="ORF">EV421DRAFT_1003208</name>
</gene>
<dbReference type="Proteomes" id="UP001175226">
    <property type="component" value="Unassembled WGS sequence"/>
</dbReference>
<comment type="caution">
    <text evidence="1">The sequence shown here is derived from an EMBL/GenBank/DDBJ whole genome shotgun (WGS) entry which is preliminary data.</text>
</comment>
<accession>A0AA39M5S5</accession>
<evidence type="ECO:0000313" key="2">
    <source>
        <dbReference type="Proteomes" id="UP001175226"/>
    </source>
</evidence>
<protein>
    <submittedName>
        <fullName evidence="1">Uncharacterized protein</fullName>
    </submittedName>
</protein>
<dbReference type="EMBL" id="JAUEPT010000464">
    <property type="protein sequence ID" value="KAK0421580.1"/>
    <property type="molecule type" value="Genomic_DNA"/>
</dbReference>
<keyword evidence="2" id="KW-1185">Reference proteome</keyword>
<organism evidence="1 2">
    <name type="scientific">Armillaria borealis</name>
    <dbReference type="NCBI Taxonomy" id="47425"/>
    <lineage>
        <taxon>Eukaryota</taxon>
        <taxon>Fungi</taxon>
        <taxon>Dikarya</taxon>
        <taxon>Basidiomycota</taxon>
        <taxon>Agaricomycotina</taxon>
        <taxon>Agaricomycetes</taxon>
        <taxon>Agaricomycetidae</taxon>
        <taxon>Agaricales</taxon>
        <taxon>Marasmiineae</taxon>
        <taxon>Physalacriaceae</taxon>
        <taxon>Armillaria</taxon>
    </lineage>
</organism>
<evidence type="ECO:0000313" key="1">
    <source>
        <dbReference type="EMBL" id="KAK0421580.1"/>
    </source>
</evidence>